<gene>
    <name evidence="1" type="ORF">SAMN05661109_01870</name>
</gene>
<dbReference type="Proteomes" id="UP000198929">
    <property type="component" value="Unassembled WGS sequence"/>
</dbReference>
<organism evidence="1 2">
    <name type="scientific">Corynebacterium cystitidis DSM 20524</name>
    <dbReference type="NCBI Taxonomy" id="1121357"/>
    <lineage>
        <taxon>Bacteria</taxon>
        <taxon>Bacillati</taxon>
        <taxon>Actinomycetota</taxon>
        <taxon>Actinomycetes</taxon>
        <taxon>Mycobacteriales</taxon>
        <taxon>Corynebacteriaceae</taxon>
        <taxon>Corynebacterium</taxon>
    </lineage>
</organism>
<evidence type="ECO:0000313" key="1">
    <source>
        <dbReference type="EMBL" id="SES10337.1"/>
    </source>
</evidence>
<accession>A0A1H9UMH9</accession>
<dbReference type="NCBIfam" id="TIGR02165">
    <property type="entry name" value="cas5_6_GSU0054"/>
    <property type="match status" value="1"/>
</dbReference>
<sequence length="516" mass="56778">MTKLELRVRFPLWIYQAHRDDKSPSWMPDPARLHSAFLNAAAQGSLAEPDGATALKPSEESLTALRWLEANAPDGIEEPQKRWCAPNSGRFAYRKVTSGTNSEIQQRPVSDGVAVNGSYGYLWNDVPEAVASTLTALSEDIGYLGEASSVAIVEPGPVNPTLVKDSSASAFDSGGSFVRIPQRGRTDYLIARHKSYYPEKPPTVAKDRWTASEKPRDREPAEEFLSKVMYRVPAVQPPDTPWSHVLLFQIDRQNVPVKHRVELCVTMHKALISAIGFGASPMVTGKYERQVKQRPANRLAIQYFDSSYVQRHGVHGAALGLMIPRDADDQQLAQIAQALSAISVLWSRNLGRVRVTFDGVSVAADKFWAAPADGHVRLWSADTAIIPETRPVSKKALNRPWTLEDAGLLSLGFVWRDEFEIVGKGEHMYAHLRNQVAGSQARVYKASTLGDAAASYVHRTHTNVPVQPWNGLLSLGNLANAQTLVAIGQSRHLGGGLLVPVDLPRQLLQSLNKQEV</sequence>
<evidence type="ECO:0000313" key="2">
    <source>
        <dbReference type="Proteomes" id="UP000198929"/>
    </source>
</evidence>
<keyword evidence="2" id="KW-1185">Reference proteome</keyword>
<proteinExistence type="predicted"/>
<name>A0A1H9UMH9_9CORY</name>
<dbReference type="InterPro" id="IPR019089">
    <property type="entry name" value="Cas_GSU0054"/>
</dbReference>
<protein>
    <submittedName>
        <fullName evidence="1">CRISPR-associated protein Csb2</fullName>
    </submittedName>
</protein>
<dbReference type="AlphaFoldDB" id="A0A1H9UMH9"/>
<dbReference type="EMBL" id="FOGQ01000008">
    <property type="protein sequence ID" value="SES10337.1"/>
    <property type="molecule type" value="Genomic_DNA"/>
</dbReference>
<reference evidence="2" key="1">
    <citation type="submission" date="2016-10" db="EMBL/GenBank/DDBJ databases">
        <authorList>
            <person name="Varghese N."/>
            <person name="Submissions S."/>
        </authorList>
    </citation>
    <scope>NUCLEOTIDE SEQUENCE [LARGE SCALE GENOMIC DNA]</scope>
    <source>
        <strain evidence="2">DSM 20524</strain>
    </source>
</reference>
<dbReference type="STRING" id="1121357.SAMN05661109_01870"/>
<dbReference type="RefSeq" id="WP_092259473.1">
    <property type="nucleotide sequence ID" value="NZ_CP047199.1"/>
</dbReference>